<evidence type="ECO:0000313" key="2">
    <source>
        <dbReference type="Proteomes" id="UP000297229"/>
    </source>
</evidence>
<reference evidence="1 2" key="1">
    <citation type="submission" date="2017-12" db="EMBL/GenBank/DDBJ databases">
        <title>Comparative genomics of Botrytis spp.</title>
        <authorList>
            <person name="Valero-Jimenez C.A."/>
            <person name="Tapia P."/>
            <person name="Veloso J."/>
            <person name="Silva-Moreno E."/>
            <person name="Staats M."/>
            <person name="Valdes J.H."/>
            <person name="Van Kan J.A.L."/>
        </authorList>
    </citation>
    <scope>NUCLEOTIDE SEQUENCE [LARGE SCALE GENOMIC DNA]</scope>
    <source>
        <strain evidence="1 2">Be9601</strain>
    </source>
</reference>
<accession>A0A4Z1IX05</accession>
<dbReference type="Proteomes" id="UP000297229">
    <property type="component" value="Unassembled WGS sequence"/>
</dbReference>
<gene>
    <name evidence="1" type="ORF">BELL_0984g00030</name>
</gene>
<evidence type="ECO:0000313" key="1">
    <source>
        <dbReference type="EMBL" id="TGO65998.1"/>
    </source>
</evidence>
<proteinExistence type="predicted"/>
<dbReference type="AlphaFoldDB" id="A0A4Z1IX05"/>
<comment type="caution">
    <text evidence="1">The sequence shown here is derived from an EMBL/GenBank/DDBJ whole genome shotgun (WGS) entry which is preliminary data.</text>
</comment>
<sequence length="145" mass="16841">MSVEKGFSIIRVLYDQGNIKSIAARIREENLHETHSKRNSDDYKSLICSRMLQAYVQSQELFILCIREPMNEVFPKIVNLMATLIESDLVRYLASDRCKKILKYTEDLRTSTKGKEFSLFDLIALTSLFIPKIQVSRIILYAAMR</sequence>
<name>A0A4Z1IX05_9HELO</name>
<organism evidence="1 2">
    <name type="scientific">Botrytis elliptica</name>
    <dbReference type="NCBI Taxonomy" id="278938"/>
    <lineage>
        <taxon>Eukaryota</taxon>
        <taxon>Fungi</taxon>
        <taxon>Dikarya</taxon>
        <taxon>Ascomycota</taxon>
        <taxon>Pezizomycotina</taxon>
        <taxon>Leotiomycetes</taxon>
        <taxon>Helotiales</taxon>
        <taxon>Sclerotiniaceae</taxon>
        <taxon>Botrytis</taxon>
    </lineage>
</organism>
<dbReference type="EMBL" id="PQXM01000982">
    <property type="protein sequence ID" value="TGO65998.1"/>
    <property type="molecule type" value="Genomic_DNA"/>
</dbReference>
<protein>
    <submittedName>
        <fullName evidence="1">Uncharacterized protein</fullName>
    </submittedName>
</protein>
<keyword evidence="2" id="KW-1185">Reference proteome</keyword>